<evidence type="ECO:0000313" key="12">
    <source>
        <dbReference type="EMBL" id="CAB4869537.1"/>
    </source>
</evidence>
<keyword evidence="8" id="KW-0460">Magnesium</keyword>
<keyword evidence="9" id="KW-0786">Thiamine pyrophosphate</keyword>
<organism evidence="12">
    <name type="scientific">freshwater metagenome</name>
    <dbReference type="NCBI Taxonomy" id="449393"/>
    <lineage>
        <taxon>unclassified sequences</taxon>
        <taxon>metagenomes</taxon>
        <taxon>ecological metagenomes</taxon>
    </lineage>
</organism>
<evidence type="ECO:0000256" key="4">
    <source>
        <dbReference type="ARBA" id="ARBA00011738"/>
    </source>
</evidence>
<evidence type="ECO:0000256" key="2">
    <source>
        <dbReference type="ARBA" id="ARBA00001964"/>
    </source>
</evidence>
<dbReference type="GO" id="GO:0046872">
    <property type="term" value="F:metal ion binding"/>
    <property type="evidence" value="ECO:0007669"/>
    <property type="project" value="UniProtKB-KW"/>
</dbReference>
<dbReference type="PANTHER" id="PTHR43522">
    <property type="entry name" value="TRANSKETOLASE"/>
    <property type="match status" value="1"/>
</dbReference>
<evidence type="ECO:0000256" key="7">
    <source>
        <dbReference type="ARBA" id="ARBA00022723"/>
    </source>
</evidence>
<name>A0A6J7DFY2_9ZZZZ</name>
<evidence type="ECO:0000256" key="5">
    <source>
        <dbReference type="ARBA" id="ARBA00013152"/>
    </source>
</evidence>
<gene>
    <name evidence="12" type="ORF">UFOPK3401_00721</name>
</gene>
<evidence type="ECO:0000256" key="3">
    <source>
        <dbReference type="ARBA" id="ARBA00007131"/>
    </source>
</evidence>
<dbReference type="EMBL" id="CAFBLM010000026">
    <property type="protein sequence ID" value="CAB4869537.1"/>
    <property type="molecule type" value="Genomic_DNA"/>
</dbReference>
<dbReference type="SUPFAM" id="SSF52922">
    <property type="entry name" value="TK C-terminal domain-like"/>
    <property type="match status" value="1"/>
</dbReference>
<dbReference type="SUPFAM" id="SSF52518">
    <property type="entry name" value="Thiamin diphosphate-binding fold (THDP-binding)"/>
    <property type="match status" value="2"/>
</dbReference>
<dbReference type="GO" id="GO:0004802">
    <property type="term" value="F:transketolase activity"/>
    <property type="evidence" value="ECO:0007669"/>
    <property type="project" value="UniProtKB-EC"/>
</dbReference>
<feature type="domain" description="Transketolase-like pyrimidine-binding" evidence="11">
    <location>
        <begin position="366"/>
        <end position="537"/>
    </location>
</feature>
<evidence type="ECO:0000259" key="11">
    <source>
        <dbReference type="SMART" id="SM00861"/>
    </source>
</evidence>
<dbReference type="InterPro" id="IPR005478">
    <property type="entry name" value="Transketolase_bac-like"/>
</dbReference>
<dbReference type="Pfam" id="PF02779">
    <property type="entry name" value="Transket_pyr"/>
    <property type="match status" value="1"/>
</dbReference>
<dbReference type="FunFam" id="3.40.50.920:FF:000003">
    <property type="entry name" value="Transketolase"/>
    <property type="match status" value="1"/>
</dbReference>
<dbReference type="Gene3D" id="3.40.50.920">
    <property type="match status" value="1"/>
</dbReference>
<evidence type="ECO:0000256" key="10">
    <source>
        <dbReference type="ARBA" id="ARBA00049473"/>
    </source>
</evidence>
<dbReference type="GO" id="GO:0005829">
    <property type="term" value="C:cytosol"/>
    <property type="evidence" value="ECO:0007669"/>
    <property type="project" value="TreeGrafter"/>
</dbReference>
<dbReference type="CDD" id="cd02012">
    <property type="entry name" value="TPP_TK"/>
    <property type="match status" value="1"/>
</dbReference>
<dbReference type="FunFam" id="3.40.50.970:FF:000003">
    <property type="entry name" value="Transketolase"/>
    <property type="match status" value="1"/>
</dbReference>
<dbReference type="InterPro" id="IPR005474">
    <property type="entry name" value="Transketolase_N"/>
</dbReference>
<keyword evidence="7" id="KW-0479">Metal-binding</keyword>
<dbReference type="AlphaFoldDB" id="A0A6J7DFY2"/>
<accession>A0A6J7DFY2</accession>
<comment type="catalytic activity">
    <reaction evidence="10">
        <text>D-sedoheptulose 7-phosphate + D-glyceraldehyde 3-phosphate = aldehydo-D-ribose 5-phosphate + D-xylulose 5-phosphate</text>
        <dbReference type="Rhea" id="RHEA:10508"/>
        <dbReference type="ChEBI" id="CHEBI:57483"/>
        <dbReference type="ChEBI" id="CHEBI:57737"/>
        <dbReference type="ChEBI" id="CHEBI:58273"/>
        <dbReference type="ChEBI" id="CHEBI:59776"/>
        <dbReference type="EC" id="2.2.1.1"/>
    </reaction>
</comment>
<dbReference type="InterPro" id="IPR033247">
    <property type="entry name" value="Transketolase_fam"/>
</dbReference>
<dbReference type="InterPro" id="IPR020826">
    <property type="entry name" value="Transketolase_BS"/>
</dbReference>
<evidence type="ECO:0000256" key="8">
    <source>
        <dbReference type="ARBA" id="ARBA00022842"/>
    </source>
</evidence>
<dbReference type="InterPro" id="IPR009014">
    <property type="entry name" value="Transketo_C/PFOR_II"/>
</dbReference>
<comment type="cofactor">
    <cofactor evidence="1">
        <name>Mg(2+)</name>
        <dbReference type="ChEBI" id="CHEBI:18420"/>
    </cofactor>
</comment>
<reference evidence="12" key="1">
    <citation type="submission" date="2020-05" db="EMBL/GenBank/DDBJ databases">
        <authorList>
            <person name="Chiriac C."/>
            <person name="Salcher M."/>
            <person name="Ghai R."/>
            <person name="Kavagutti S V."/>
        </authorList>
    </citation>
    <scope>NUCLEOTIDE SEQUENCE</scope>
</reference>
<dbReference type="GO" id="GO:0006098">
    <property type="term" value="P:pentose-phosphate shunt"/>
    <property type="evidence" value="ECO:0007669"/>
    <property type="project" value="TreeGrafter"/>
</dbReference>
<comment type="similarity">
    <text evidence="3">Belongs to the transketolase family.</text>
</comment>
<proteinExistence type="inferred from homology"/>
<sequence>MSGSPTPSVSDLDARAIATARVLAMDAVQKAGNGHPGTAMALAPVAHHLFQHVLTHDPSDPTWLGRDRFILSMGHSSITLYTQLFLCGYGLELKDLEQLRQWGSLTPGHPEFGHTAGVETTTGPLGQGIANAVGLALAARRERELLDAGAQESIFDHRVWVLASDGDIEEGVSAEASSLAGLQKLGMLNLIYDANQITIDGHSDLALSEDVGARYQAYGWHVQVVDKAADGDIDLPAFALACQAAQAETSRPSLIVIKSTIAWPAPNARNTSASHGSALGADEVAATKVVLGFDPQQSFEVADDVLAHTRSVLQRGQASHAQWDQRRATWEAAHPQSAGLLTRLVSGELPSNVSNVLPTHQVGTKMATRKASGLAINALAEVLPEMWGGSADLAESNLTHIKSSAYISAQEPGASNMAFGIREHAMGAIVNGMALHGRSVVFCGTFLIFSDYMRPAVRLAALMGLPVTYVWTHDSVGLGEDGPTHQPIEQISALRAIPNLNVVRPADANETSAAWELALQARTSPTGLILTRQDVPVLDTSSVDLVDAVSKGAYVIADAPSPQVILIATGSEVSIALQAQGELRDEGIAARVVSMPCVEWFRAQPQEYRDGVLPPTIKARVSVEAGITAPWREFVGDHGVSVGIDHFGASANGARLFEEFGITATHVVAAAKNSLSSTQ</sequence>
<dbReference type="NCBIfam" id="TIGR00232">
    <property type="entry name" value="tktlase_bact"/>
    <property type="match status" value="1"/>
</dbReference>
<dbReference type="InterPro" id="IPR005475">
    <property type="entry name" value="Transketolase-like_Pyr-bd"/>
</dbReference>
<comment type="cofactor">
    <cofactor evidence="2">
        <name>thiamine diphosphate</name>
        <dbReference type="ChEBI" id="CHEBI:58937"/>
    </cofactor>
</comment>
<dbReference type="SMART" id="SM00861">
    <property type="entry name" value="Transket_pyr"/>
    <property type="match status" value="1"/>
</dbReference>
<dbReference type="PROSITE" id="PS00802">
    <property type="entry name" value="TRANSKETOLASE_2"/>
    <property type="match status" value="1"/>
</dbReference>
<keyword evidence="6" id="KW-0808">Transferase</keyword>
<dbReference type="PANTHER" id="PTHR43522:SF2">
    <property type="entry name" value="TRANSKETOLASE 1-RELATED"/>
    <property type="match status" value="1"/>
</dbReference>
<dbReference type="Pfam" id="PF22613">
    <property type="entry name" value="Transketolase_C_1"/>
    <property type="match status" value="1"/>
</dbReference>
<dbReference type="InterPro" id="IPR029061">
    <property type="entry name" value="THDP-binding"/>
</dbReference>
<dbReference type="InterPro" id="IPR055152">
    <property type="entry name" value="Transketolase-like_C_2"/>
</dbReference>
<comment type="subunit">
    <text evidence="4">Homodimer.</text>
</comment>
<protein>
    <recommendedName>
        <fullName evidence="5">transketolase</fullName>
        <ecNumber evidence="5">2.2.1.1</ecNumber>
    </recommendedName>
</protein>
<dbReference type="CDD" id="cd07033">
    <property type="entry name" value="TPP_PYR_DXS_TK_like"/>
    <property type="match status" value="1"/>
</dbReference>
<dbReference type="Pfam" id="PF00456">
    <property type="entry name" value="Transketolase_N"/>
    <property type="match status" value="1"/>
</dbReference>
<evidence type="ECO:0000256" key="6">
    <source>
        <dbReference type="ARBA" id="ARBA00022679"/>
    </source>
</evidence>
<dbReference type="EC" id="2.2.1.1" evidence="5"/>
<evidence type="ECO:0000256" key="9">
    <source>
        <dbReference type="ARBA" id="ARBA00023052"/>
    </source>
</evidence>
<dbReference type="FunFam" id="3.40.50.970:FF:000004">
    <property type="entry name" value="Transketolase"/>
    <property type="match status" value="1"/>
</dbReference>
<evidence type="ECO:0000256" key="1">
    <source>
        <dbReference type="ARBA" id="ARBA00001946"/>
    </source>
</evidence>
<dbReference type="Gene3D" id="3.40.50.970">
    <property type="match status" value="2"/>
</dbReference>